<protein>
    <submittedName>
        <fullName evidence="2">Uncharacterized protein</fullName>
    </submittedName>
</protein>
<dbReference type="InParanoid" id="C0NP62"/>
<proteinExistence type="predicted"/>
<evidence type="ECO:0000313" key="3">
    <source>
        <dbReference type="Proteomes" id="UP000001631"/>
    </source>
</evidence>
<accession>C0NP62</accession>
<name>C0NP62_AJECG</name>
<organism evidence="2 3">
    <name type="scientific">Ajellomyces capsulatus (strain G186AR / H82 / ATCC MYA-2454 / RMSCC 2432)</name>
    <name type="common">Darling's disease fungus</name>
    <name type="synonym">Histoplasma capsulatum</name>
    <dbReference type="NCBI Taxonomy" id="447093"/>
    <lineage>
        <taxon>Eukaryota</taxon>
        <taxon>Fungi</taxon>
        <taxon>Dikarya</taxon>
        <taxon>Ascomycota</taxon>
        <taxon>Pezizomycotina</taxon>
        <taxon>Eurotiomycetes</taxon>
        <taxon>Eurotiomycetidae</taxon>
        <taxon>Onygenales</taxon>
        <taxon>Ajellomycetaceae</taxon>
        <taxon>Histoplasma</taxon>
    </lineage>
</organism>
<dbReference type="Proteomes" id="UP000001631">
    <property type="component" value="Unassembled WGS sequence"/>
</dbReference>
<dbReference type="RefSeq" id="XP_045287203.1">
    <property type="nucleotide sequence ID" value="XM_045431991.1"/>
</dbReference>
<dbReference type="GeneID" id="69037958"/>
<feature type="compositionally biased region" description="Polar residues" evidence="1">
    <location>
        <begin position="52"/>
        <end position="65"/>
    </location>
</feature>
<sequence>MCLPPTLTFGFTLAIVPHTLNLLRHYAKTAKAAAKKAKSSPIARERRRCGDKNTNGNDGSDNDQAQARKENDVY</sequence>
<keyword evidence="3" id="KW-1185">Reference proteome</keyword>
<evidence type="ECO:0000313" key="2">
    <source>
        <dbReference type="EMBL" id="EEH06722.1"/>
    </source>
</evidence>
<gene>
    <name evidence="2" type="ORF">HCBG_04942</name>
</gene>
<feature type="region of interest" description="Disordered" evidence="1">
    <location>
        <begin position="33"/>
        <end position="74"/>
    </location>
</feature>
<dbReference type="EMBL" id="GG663368">
    <property type="protein sequence ID" value="EEH06722.1"/>
    <property type="molecule type" value="Genomic_DNA"/>
</dbReference>
<dbReference type="HOGENOM" id="CLU_2687226_0_0_1"/>
<evidence type="ECO:0000256" key="1">
    <source>
        <dbReference type="SAM" id="MobiDB-lite"/>
    </source>
</evidence>
<dbReference type="AlphaFoldDB" id="C0NP62"/>
<reference evidence="2" key="1">
    <citation type="submission" date="2009-02" db="EMBL/GenBank/DDBJ databases">
        <title>The Genome Sequence of Ajellomyces capsulatus strain G186AR.</title>
        <authorList>
            <consortium name="The Broad Institute Genome Sequencing Platform"/>
            <person name="Champion M."/>
            <person name="Cuomo C."/>
            <person name="Ma L.-J."/>
            <person name="Henn M.R."/>
            <person name="Sil A."/>
            <person name="Goldman B."/>
            <person name="Young S.K."/>
            <person name="Kodira C.D."/>
            <person name="Zeng Q."/>
            <person name="Koehrsen M."/>
            <person name="Alvarado L."/>
            <person name="Berlin A."/>
            <person name="Borenstein D."/>
            <person name="Chen Z."/>
            <person name="Engels R."/>
            <person name="Freedman E."/>
            <person name="Gellesch M."/>
            <person name="Goldberg J."/>
            <person name="Griggs A."/>
            <person name="Gujja S."/>
            <person name="Heiman D."/>
            <person name="Hepburn T."/>
            <person name="Howarth C."/>
            <person name="Jen D."/>
            <person name="Larson L."/>
            <person name="Lewis B."/>
            <person name="Mehta T."/>
            <person name="Park D."/>
            <person name="Pearson M."/>
            <person name="Roberts A."/>
            <person name="Saif S."/>
            <person name="Shea T."/>
            <person name="Shenoy N."/>
            <person name="Sisk P."/>
            <person name="Stolte C."/>
            <person name="Sykes S."/>
            <person name="Walk T."/>
            <person name="White J."/>
            <person name="Yandava C."/>
            <person name="Klein B."/>
            <person name="McEwen J.G."/>
            <person name="Puccia R."/>
            <person name="Goldman G.H."/>
            <person name="Felipe M.S."/>
            <person name="Nino-Vega G."/>
            <person name="San-Blas G."/>
            <person name="Taylor J."/>
            <person name="Mendoza L."/>
            <person name="Galagan J."/>
            <person name="Nusbaum C."/>
            <person name="Birren B."/>
        </authorList>
    </citation>
    <scope>NUCLEOTIDE SEQUENCE</scope>
    <source>
        <strain evidence="2">G186AR</strain>
    </source>
</reference>